<dbReference type="InParanoid" id="A0A7R8UG02"/>
<sequence length="213" mass="24522">MVNFIIGFMMFVGQSFDLCAREVQTIMVKLDGRLGGARRKAMDVELSCKVSDEVDEIMSLWKSTYDIWMEGQAKFHYHNLALVSGCYWNTVLQLYHGFVAHTTDASNEDHTSFEEIFSAIAVFCELALFVIVTSSTGESAQKVRYQLERILDLPDVDDRLVQNVERHILASLLNEKRLTIYHLVKLDRTALLQLFSSTILYLTIVIQFHKNFR</sequence>
<keyword evidence="5" id="KW-0472">Membrane</keyword>
<keyword evidence="4" id="KW-1133">Transmembrane helix</keyword>
<keyword evidence="8" id="KW-1185">Reference proteome</keyword>
<reference evidence="7 8" key="1">
    <citation type="submission" date="2020-11" db="EMBL/GenBank/DDBJ databases">
        <authorList>
            <person name="Wallbank WR R."/>
            <person name="Pardo Diaz C."/>
            <person name="Kozak K."/>
            <person name="Martin S."/>
            <person name="Jiggins C."/>
            <person name="Moest M."/>
            <person name="Warren A I."/>
            <person name="Generalovic N T."/>
            <person name="Byers J.R.P. K."/>
            <person name="Montejo-Kovacevich G."/>
            <person name="Yen C E."/>
        </authorList>
    </citation>
    <scope>NUCLEOTIDE SEQUENCE [LARGE SCALE GENOMIC DNA]</scope>
</reference>
<keyword evidence="6" id="KW-0732">Signal</keyword>
<dbReference type="GO" id="GO:0050909">
    <property type="term" value="P:sensory perception of taste"/>
    <property type="evidence" value="ECO:0007669"/>
    <property type="project" value="InterPro"/>
</dbReference>
<evidence type="ECO:0008006" key="9">
    <source>
        <dbReference type="Google" id="ProtNLM"/>
    </source>
</evidence>
<keyword evidence="3" id="KW-0812">Transmembrane</keyword>
<dbReference type="AlphaFoldDB" id="A0A7R8UG02"/>
<dbReference type="EMBL" id="LR899009">
    <property type="protein sequence ID" value="CAD7080158.1"/>
    <property type="molecule type" value="Genomic_DNA"/>
</dbReference>
<evidence type="ECO:0000313" key="7">
    <source>
        <dbReference type="EMBL" id="CAD7080158.1"/>
    </source>
</evidence>
<dbReference type="Pfam" id="PF08395">
    <property type="entry name" value="7tm_7"/>
    <property type="match status" value="1"/>
</dbReference>
<evidence type="ECO:0000256" key="4">
    <source>
        <dbReference type="ARBA" id="ARBA00022989"/>
    </source>
</evidence>
<comment type="subcellular location">
    <subcellularLocation>
        <location evidence="1">Cell membrane</location>
        <topology evidence="1">Multi-pass membrane protein</topology>
    </subcellularLocation>
</comment>
<evidence type="ECO:0000256" key="2">
    <source>
        <dbReference type="ARBA" id="ARBA00022475"/>
    </source>
</evidence>
<evidence type="ECO:0000313" key="8">
    <source>
        <dbReference type="Proteomes" id="UP000594454"/>
    </source>
</evidence>
<dbReference type="Proteomes" id="UP000594454">
    <property type="component" value="Chromosome 1"/>
</dbReference>
<organism evidence="7 8">
    <name type="scientific">Hermetia illucens</name>
    <name type="common">Black soldier fly</name>
    <dbReference type="NCBI Taxonomy" id="343691"/>
    <lineage>
        <taxon>Eukaryota</taxon>
        <taxon>Metazoa</taxon>
        <taxon>Ecdysozoa</taxon>
        <taxon>Arthropoda</taxon>
        <taxon>Hexapoda</taxon>
        <taxon>Insecta</taxon>
        <taxon>Pterygota</taxon>
        <taxon>Neoptera</taxon>
        <taxon>Endopterygota</taxon>
        <taxon>Diptera</taxon>
        <taxon>Brachycera</taxon>
        <taxon>Stratiomyomorpha</taxon>
        <taxon>Stratiomyidae</taxon>
        <taxon>Hermetiinae</taxon>
        <taxon>Hermetia</taxon>
    </lineage>
</organism>
<protein>
    <recommendedName>
        <fullName evidence="9">Gustatory receptor</fullName>
    </recommendedName>
</protein>
<proteinExistence type="predicted"/>
<dbReference type="OrthoDB" id="8067175at2759"/>
<accession>A0A7R8UG02</accession>
<dbReference type="InterPro" id="IPR013604">
    <property type="entry name" value="7TM_chemorcpt"/>
</dbReference>
<feature type="chain" id="PRO_5030750650" description="Gustatory receptor" evidence="6">
    <location>
        <begin position="16"/>
        <end position="213"/>
    </location>
</feature>
<evidence type="ECO:0000256" key="5">
    <source>
        <dbReference type="ARBA" id="ARBA00023136"/>
    </source>
</evidence>
<feature type="signal peptide" evidence="6">
    <location>
        <begin position="1"/>
        <end position="15"/>
    </location>
</feature>
<evidence type="ECO:0000256" key="6">
    <source>
        <dbReference type="SAM" id="SignalP"/>
    </source>
</evidence>
<name>A0A7R8UG02_HERIL</name>
<gene>
    <name evidence="7" type="ORF">HERILL_LOCUS3327</name>
</gene>
<evidence type="ECO:0000256" key="1">
    <source>
        <dbReference type="ARBA" id="ARBA00004651"/>
    </source>
</evidence>
<evidence type="ECO:0000256" key="3">
    <source>
        <dbReference type="ARBA" id="ARBA00022692"/>
    </source>
</evidence>
<dbReference type="GO" id="GO:0005886">
    <property type="term" value="C:plasma membrane"/>
    <property type="evidence" value="ECO:0007669"/>
    <property type="project" value="UniProtKB-SubCell"/>
</dbReference>
<keyword evidence="2" id="KW-1003">Cell membrane</keyword>